<dbReference type="Gene3D" id="2.60.120.10">
    <property type="entry name" value="Jelly Rolls"/>
    <property type="match status" value="1"/>
</dbReference>
<accession>A0A5C7GH92</accession>
<dbReference type="RefSeq" id="WP_147767596.1">
    <property type="nucleotide sequence ID" value="NZ_VRKQ01000010.1"/>
</dbReference>
<dbReference type="OrthoDB" id="1410704at2"/>
<proteinExistence type="predicted"/>
<dbReference type="SMART" id="SM00342">
    <property type="entry name" value="HTH_ARAC"/>
    <property type="match status" value="1"/>
</dbReference>
<evidence type="ECO:0000256" key="2">
    <source>
        <dbReference type="ARBA" id="ARBA00023125"/>
    </source>
</evidence>
<comment type="caution">
    <text evidence="5">The sequence shown here is derived from an EMBL/GenBank/DDBJ whole genome shotgun (WGS) entry which is preliminary data.</text>
</comment>
<evidence type="ECO:0000313" key="6">
    <source>
        <dbReference type="Proteomes" id="UP000321080"/>
    </source>
</evidence>
<name>A0A5C7GH92_9FLAO</name>
<feature type="domain" description="HTH araC/xylS-type" evidence="4">
    <location>
        <begin position="180"/>
        <end position="279"/>
    </location>
</feature>
<dbReference type="PROSITE" id="PS01124">
    <property type="entry name" value="HTH_ARAC_FAMILY_2"/>
    <property type="match status" value="1"/>
</dbReference>
<evidence type="ECO:0000256" key="3">
    <source>
        <dbReference type="ARBA" id="ARBA00023163"/>
    </source>
</evidence>
<dbReference type="Pfam" id="PF12833">
    <property type="entry name" value="HTH_18"/>
    <property type="match status" value="1"/>
</dbReference>
<dbReference type="InterPro" id="IPR011051">
    <property type="entry name" value="RmlC_Cupin_sf"/>
</dbReference>
<dbReference type="GO" id="GO:0003700">
    <property type="term" value="F:DNA-binding transcription factor activity"/>
    <property type="evidence" value="ECO:0007669"/>
    <property type="project" value="InterPro"/>
</dbReference>
<dbReference type="Pfam" id="PF02311">
    <property type="entry name" value="AraC_binding"/>
    <property type="match status" value="1"/>
</dbReference>
<sequence>MKVLPFKIPKPEQDALVFQIDHSNAFYDKLHQHEEIQISLIVSGEGTLVVGDSVNYYTEGDILVLGNNIPHVFKSDTQISKTSHMLTLFFTKTSFGKQFFDLEELKEIQPFFKRAKHGFKLTSESEPIKDLFFKLEKSSKLDRFITLFQVLKIASKADYKSLSSFIYDKKYSINEGNRMRDVFEYTMNNYENDISLETIANVANMTKNAFCKYFKKRTNKTFIHFLNELRIEHACKKLISNKDVSVTEIAELIGFNNMSNFNRHFKSIKFVSPSEFRKNYQ</sequence>
<evidence type="ECO:0000256" key="1">
    <source>
        <dbReference type="ARBA" id="ARBA00023015"/>
    </source>
</evidence>
<dbReference type="Gene3D" id="1.10.10.60">
    <property type="entry name" value="Homeodomain-like"/>
    <property type="match status" value="2"/>
</dbReference>
<organism evidence="5 6">
    <name type="scientific">Seonamhaeicola maritimus</name>
    <dbReference type="NCBI Taxonomy" id="2591822"/>
    <lineage>
        <taxon>Bacteria</taxon>
        <taxon>Pseudomonadati</taxon>
        <taxon>Bacteroidota</taxon>
        <taxon>Flavobacteriia</taxon>
        <taxon>Flavobacteriales</taxon>
        <taxon>Flavobacteriaceae</taxon>
    </lineage>
</organism>
<dbReference type="InterPro" id="IPR014710">
    <property type="entry name" value="RmlC-like_jellyroll"/>
</dbReference>
<dbReference type="PANTHER" id="PTHR43280">
    <property type="entry name" value="ARAC-FAMILY TRANSCRIPTIONAL REGULATOR"/>
    <property type="match status" value="1"/>
</dbReference>
<dbReference type="EMBL" id="VRKQ01000010">
    <property type="protein sequence ID" value="TXG36671.1"/>
    <property type="molecule type" value="Genomic_DNA"/>
</dbReference>
<dbReference type="InterPro" id="IPR018060">
    <property type="entry name" value="HTH_AraC"/>
</dbReference>
<dbReference type="AlphaFoldDB" id="A0A5C7GH92"/>
<reference evidence="5 6" key="1">
    <citation type="submission" date="2019-08" db="EMBL/GenBank/DDBJ databases">
        <title>Seonamhaeicola sediminis sp. nov., isolated from marine sediment.</title>
        <authorList>
            <person name="Cao W.R."/>
        </authorList>
    </citation>
    <scope>NUCLEOTIDE SEQUENCE [LARGE SCALE GENOMIC DNA]</scope>
    <source>
        <strain evidence="5 6">1505</strain>
    </source>
</reference>
<keyword evidence="2" id="KW-0238">DNA-binding</keyword>
<dbReference type="PANTHER" id="PTHR43280:SF27">
    <property type="entry name" value="TRANSCRIPTIONAL REGULATOR MTLR"/>
    <property type="match status" value="1"/>
</dbReference>
<dbReference type="GO" id="GO:0043565">
    <property type="term" value="F:sequence-specific DNA binding"/>
    <property type="evidence" value="ECO:0007669"/>
    <property type="project" value="InterPro"/>
</dbReference>
<dbReference type="SUPFAM" id="SSF46689">
    <property type="entry name" value="Homeodomain-like"/>
    <property type="match status" value="2"/>
</dbReference>
<evidence type="ECO:0000313" key="5">
    <source>
        <dbReference type="EMBL" id="TXG36671.1"/>
    </source>
</evidence>
<dbReference type="InterPro" id="IPR009057">
    <property type="entry name" value="Homeodomain-like_sf"/>
</dbReference>
<dbReference type="InterPro" id="IPR020449">
    <property type="entry name" value="Tscrpt_reg_AraC-type_HTH"/>
</dbReference>
<protein>
    <submittedName>
        <fullName evidence="5">AraC family transcriptional regulator</fullName>
    </submittedName>
</protein>
<evidence type="ECO:0000259" key="4">
    <source>
        <dbReference type="PROSITE" id="PS01124"/>
    </source>
</evidence>
<dbReference type="PRINTS" id="PR00032">
    <property type="entry name" value="HTHARAC"/>
</dbReference>
<dbReference type="SUPFAM" id="SSF51182">
    <property type="entry name" value="RmlC-like cupins"/>
    <property type="match status" value="1"/>
</dbReference>
<keyword evidence="3" id="KW-0804">Transcription</keyword>
<dbReference type="Proteomes" id="UP000321080">
    <property type="component" value="Unassembled WGS sequence"/>
</dbReference>
<dbReference type="InterPro" id="IPR003313">
    <property type="entry name" value="AraC-bd"/>
</dbReference>
<keyword evidence="6" id="KW-1185">Reference proteome</keyword>
<gene>
    <name evidence="5" type="ORF">FUA22_08800</name>
</gene>
<keyword evidence="1" id="KW-0805">Transcription regulation</keyword>